<dbReference type="Gene3D" id="3.30.1370.110">
    <property type="match status" value="1"/>
</dbReference>
<protein>
    <submittedName>
        <fullName evidence="3">Smr protein/MutS2-like protein</fullName>
    </submittedName>
</protein>
<dbReference type="SUPFAM" id="SSF160443">
    <property type="entry name" value="SMR domain-like"/>
    <property type="match status" value="1"/>
</dbReference>
<proteinExistence type="predicted"/>
<dbReference type="PANTHER" id="PTHR35562">
    <property type="entry name" value="DNA ENDONUCLEASE SMRA-RELATED"/>
    <property type="match status" value="1"/>
</dbReference>
<dbReference type="STRING" id="290397.Adeh_3940"/>
<feature type="compositionally biased region" description="Pro residues" evidence="1">
    <location>
        <begin position="77"/>
        <end position="90"/>
    </location>
</feature>
<dbReference type="EMBL" id="CP000251">
    <property type="protein sequence ID" value="ABC83704.1"/>
    <property type="molecule type" value="Genomic_DNA"/>
</dbReference>
<feature type="region of interest" description="Disordered" evidence="1">
    <location>
        <begin position="50"/>
        <end position="127"/>
    </location>
</feature>
<dbReference type="PANTHER" id="PTHR35562:SF2">
    <property type="entry name" value="DNA ENDONUCLEASE SMRA-RELATED"/>
    <property type="match status" value="1"/>
</dbReference>
<name>Q2IGJ6_ANADE</name>
<dbReference type="Proteomes" id="UP000001935">
    <property type="component" value="Chromosome"/>
</dbReference>
<reference evidence="3" key="1">
    <citation type="submission" date="2006-01" db="EMBL/GenBank/DDBJ databases">
        <title>Complete sequence of Anaeromyxobacter dehalogenans 2CP-C.</title>
        <authorList>
            <consortium name="US DOE Joint Genome Institute"/>
            <person name="Copeland A."/>
            <person name="Lucas S."/>
            <person name="Lapidus A."/>
            <person name="Barry K."/>
            <person name="Detter J.C."/>
            <person name="Glavina T."/>
            <person name="Hammon N."/>
            <person name="Israni S."/>
            <person name="Pitluck S."/>
            <person name="Brettin T."/>
            <person name="Bruce D."/>
            <person name="Han C."/>
            <person name="Tapia R."/>
            <person name="Gilna P."/>
            <person name="Kiss H."/>
            <person name="Schmutz J."/>
            <person name="Larimer F."/>
            <person name="Land M."/>
            <person name="Kyrpides N."/>
            <person name="Anderson I."/>
            <person name="Sanford R.A."/>
            <person name="Ritalahti K.M."/>
            <person name="Thomas H.S."/>
            <person name="Kirby J.R."/>
            <person name="Zhulin I.B."/>
            <person name="Loeffler F.E."/>
            <person name="Richardson P."/>
        </authorList>
    </citation>
    <scope>NUCLEOTIDE SEQUENCE</scope>
    <source>
        <strain evidence="3">2CP-C</strain>
    </source>
</reference>
<dbReference type="InterPro" id="IPR036063">
    <property type="entry name" value="Smr_dom_sf"/>
</dbReference>
<dbReference type="HOGENOM" id="CLU_055978_0_1_7"/>
<dbReference type="InterPro" id="IPR002625">
    <property type="entry name" value="Smr_dom"/>
</dbReference>
<evidence type="ECO:0000256" key="1">
    <source>
        <dbReference type="SAM" id="MobiDB-lite"/>
    </source>
</evidence>
<evidence type="ECO:0000313" key="4">
    <source>
        <dbReference type="Proteomes" id="UP000001935"/>
    </source>
</evidence>
<dbReference type="Pfam" id="PF01713">
    <property type="entry name" value="Smr"/>
    <property type="match status" value="1"/>
</dbReference>
<dbReference type="SMART" id="SM00463">
    <property type="entry name" value="SMR"/>
    <property type="match status" value="1"/>
</dbReference>
<evidence type="ECO:0000259" key="2">
    <source>
        <dbReference type="PROSITE" id="PS50828"/>
    </source>
</evidence>
<sequence>MHGPGPAAYRAVLDVRLRRPAAGIDEDRHQLAAVRALDLDVQGAPRYSRGVAKRPFNEGLQKLKALSPPREERPQKPVRPPPPPPAPPAEPSESELWAQATRGARPVERGPDTVAPPAPRGAPGAHWHPDLEAIDALRALVSGDAPFDLSDTDEYIEGRVAGLDQAVVRKLRRGEFAVQGHVDLHGLTRAEAKQAVDAYLRGARQAGKRCVLVVHGRGLHSKDQLPVLKDALKGWLASARFARHVLAFATARPVDGGAGALYVLLRRPGR</sequence>
<dbReference type="eggNOG" id="COG2840">
    <property type="taxonomic scope" value="Bacteria"/>
</dbReference>
<organism evidence="3 4">
    <name type="scientific">Anaeromyxobacter dehalogenans (strain 2CP-C)</name>
    <dbReference type="NCBI Taxonomy" id="290397"/>
    <lineage>
        <taxon>Bacteria</taxon>
        <taxon>Pseudomonadati</taxon>
        <taxon>Myxococcota</taxon>
        <taxon>Myxococcia</taxon>
        <taxon>Myxococcales</taxon>
        <taxon>Cystobacterineae</taxon>
        <taxon>Anaeromyxobacteraceae</taxon>
        <taxon>Anaeromyxobacter</taxon>
    </lineage>
</organism>
<dbReference type="AlphaFoldDB" id="Q2IGJ6"/>
<accession>Q2IGJ6</accession>
<gene>
    <name evidence="3" type="ordered locus">Adeh_3940</name>
</gene>
<feature type="domain" description="Smr" evidence="2">
    <location>
        <begin position="182"/>
        <end position="266"/>
    </location>
</feature>
<dbReference type="PROSITE" id="PS50828">
    <property type="entry name" value="SMR"/>
    <property type="match status" value="1"/>
</dbReference>
<evidence type="ECO:0000313" key="3">
    <source>
        <dbReference type="EMBL" id="ABC83704.1"/>
    </source>
</evidence>
<dbReference type="KEGG" id="ade:Adeh_3940"/>